<accession>A0ABD0ULB9</accession>
<reference evidence="2 3" key="1">
    <citation type="journal article" date="2024" name="Plant Biotechnol. J.">
        <title>Dendrobium thyrsiflorum genome and its molecular insights into genes involved in important horticultural traits.</title>
        <authorList>
            <person name="Chen B."/>
            <person name="Wang J.Y."/>
            <person name="Zheng P.J."/>
            <person name="Li K.L."/>
            <person name="Liang Y.M."/>
            <person name="Chen X.F."/>
            <person name="Zhang C."/>
            <person name="Zhao X."/>
            <person name="He X."/>
            <person name="Zhang G.Q."/>
            <person name="Liu Z.J."/>
            <person name="Xu Q."/>
        </authorList>
    </citation>
    <scope>NUCLEOTIDE SEQUENCE [LARGE SCALE GENOMIC DNA]</scope>
    <source>
        <strain evidence="2">GZMU011</strain>
    </source>
</reference>
<protein>
    <submittedName>
        <fullName evidence="2">Uncharacterized protein</fullName>
    </submittedName>
</protein>
<dbReference type="EMBL" id="JANQDX010000015">
    <property type="protein sequence ID" value="KAL0911038.1"/>
    <property type="molecule type" value="Genomic_DNA"/>
</dbReference>
<name>A0ABD0ULB9_DENTH</name>
<proteinExistence type="predicted"/>
<evidence type="ECO:0000313" key="2">
    <source>
        <dbReference type="EMBL" id="KAL0911038.1"/>
    </source>
</evidence>
<comment type="caution">
    <text evidence="2">The sequence shown here is derived from an EMBL/GenBank/DDBJ whole genome shotgun (WGS) entry which is preliminary data.</text>
</comment>
<dbReference type="Proteomes" id="UP001552299">
    <property type="component" value="Unassembled WGS sequence"/>
</dbReference>
<organism evidence="2 3">
    <name type="scientific">Dendrobium thyrsiflorum</name>
    <name type="common">Pinecone-like raceme dendrobium</name>
    <name type="synonym">Orchid</name>
    <dbReference type="NCBI Taxonomy" id="117978"/>
    <lineage>
        <taxon>Eukaryota</taxon>
        <taxon>Viridiplantae</taxon>
        <taxon>Streptophyta</taxon>
        <taxon>Embryophyta</taxon>
        <taxon>Tracheophyta</taxon>
        <taxon>Spermatophyta</taxon>
        <taxon>Magnoliopsida</taxon>
        <taxon>Liliopsida</taxon>
        <taxon>Asparagales</taxon>
        <taxon>Orchidaceae</taxon>
        <taxon>Epidendroideae</taxon>
        <taxon>Malaxideae</taxon>
        <taxon>Dendrobiinae</taxon>
        <taxon>Dendrobium</taxon>
    </lineage>
</organism>
<keyword evidence="3" id="KW-1185">Reference proteome</keyword>
<gene>
    <name evidence="2" type="ORF">M5K25_019141</name>
</gene>
<sequence length="208" mass="24264">MERKQGEMREKFGGRKKEKENGEEEGKGRKKKKKEGRRMEEEMKLYLGPWREEESRRPVGDVGAEERMGAGFLRENGVLMAAKKVNALEERLEGEMRQKKAMVEDRISVMEGQVSDLHKIVKKILENQNQMVASEARGVVGRNTNSEIRRRENDLKGGEEKVKMCMEVTAKVYEPIEDRRSVLEQRRGFQPLHFIYLDLPERNKQAPF</sequence>
<dbReference type="AlphaFoldDB" id="A0ABD0ULB9"/>
<evidence type="ECO:0000256" key="1">
    <source>
        <dbReference type="SAM" id="MobiDB-lite"/>
    </source>
</evidence>
<evidence type="ECO:0000313" key="3">
    <source>
        <dbReference type="Proteomes" id="UP001552299"/>
    </source>
</evidence>
<feature type="compositionally biased region" description="Basic and acidic residues" evidence="1">
    <location>
        <begin position="1"/>
        <end position="27"/>
    </location>
</feature>
<feature type="region of interest" description="Disordered" evidence="1">
    <location>
        <begin position="1"/>
        <end position="42"/>
    </location>
</feature>